<dbReference type="AlphaFoldDB" id="A0A1G2LCI5"/>
<reference evidence="1 2" key="1">
    <citation type="journal article" date="2016" name="Nat. Commun.">
        <title>Thousands of microbial genomes shed light on interconnected biogeochemical processes in an aquifer system.</title>
        <authorList>
            <person name="Anantharaman K."/>
            <person name="Brown C.T."/>
            <person name="Hug L.A."/>
            <person name="Sharon I."/>
            <person name="Castelle C.J."/>
            <person name="Probst A.J."/>
            <person name="Thomas B.C."/>
            <person name="Singh A."/>
            <person name="Wilkins M.J."/>
            <person name="Karaoz U."/>
            <person name="Brodie E.L."/>
            <person name="Williams K.H."/>
            <person name="Hubbard S.S."/>
            <person name="Banfield J.F."/>
        </authorList>
    </citation>
    <scope>NUCLEOTIDE SEQUENCE [LARGE SCALE GENOMIC DNA]</scope>
</reference>
<proteinExistence type="predicted"/>
<gene>
    <name evidence="1" type="ORF">A3A44_03430</name>
</gene>
<comment type="caution">
    <text evidence="1">The sequence shown here is derived from an EMBL/GenBank/DDBJ whole genome shotgun (WGS) entry which is preliminary data.</text>
</comment>
<dbReference type="EMBL" id="MHQT01000027">
    <property type="protein sequence ID" value="OHA09328.1"/>
    <property type="molecule type" value="Genomic_DNA"/>
</dbReference>
<organism evidence="1 2">
    <name type="scientific">Candidatus Sungbacteria bacterium RIFCSPLOWO2_01_FULL_60_25</name>
    <dbReference type="NCBI Taxonomy" id="1802281"/>
    <lineage>
        <taxon>Bacteria</taxon>
        <taxon>Candidatus Sungiibacteriota</taxon>
    </lineage>
</organism>
<protein>
    <submittedName>
        <fullName evidence="1">Uncharacterized protein</fullName>
    </submittedName>
</protein>
<dbReference type="Proteomes" id="UP000178977">
    <property type="component" value="Unassembled WGS sequence"/>
</dbReference>
<dbReference type="STRING" id="1802281.A3A44_03430"/>
<name>A0A1G2LCI5_9BACT</name>
<evidence type="ECO:0000313" key="2">
    <source>
        <dbReference type="Proteomes" id="UP000178977"/>
    </source>
</evidence>
<evidence type="ECO:0000313" key="1">
    <source>
        <dbReference type="EMBL" id="OHA09328.1"/>
    </source>
</evidence>
<sequence length="97" mass="11268">MCPSPGNMRPPHMRGPVTVEVSHRGCTVDRVVRIVLIDNTVLWFNRDHELPAEKIIEFLRSEEKYLSFRLPERREIQVIPRHAIAYFVVETEGLVCA</sequence>
<accession>A0A1G2LCI5</accession>